<dbReference type="InterPro" id="IPR016164">
    <property type="entry name" value="FAD-linked_Oxase-like_C"/>
</dbReference>
<dbReference type="InterPro" id="IPR006094">
    <property type="entry name" value="Oxid_FAD_bind_N"/>
</dbReference>
<dbReference type="SUPFAM" id="SSF56176">
    <property type="entry name" value="FAD-binding/transporter-associated domain-like"/>
    <property type="match status" value="1"/>
</dbReference>
<dbReference type="Proteomes" id="UP000184346">
    <property type="component" value="Unassembled WGS sequence"/>
</dbReference>
<dbReference type="NCBIfam" id="TIGR00387">
    <property type="entry name" value="glcD"/>
    <property type="match status" value="1"/>
</dbReference>
<reference evidence="6 7" key="1">
    <citation type="submission" date="2016-11" db="EMBL/GenBank/DDBJ databases">
        <authorList>
            <person name="Jaros S."/>
            <person name="Januszkiewicz K."/>
            <person name="Wedrychowicz H."/>
        </authorList>
    </citation>
    <scope>NUCLEOTIDE SEQUENCE [LARGE SCALE GENOMIC DNA]</scope>
    <source>
        <strain evidence="6 7">DSM 19980</strain>
    </source>
</reference>
<keyword evidence="7" id="KW-1185">Reference proteome</keyword>
<dbReference type="Pfam" id="PF02913">
    <property type="entry name" value="FAD-oxidase_C"/>
    <property type="match status" value="1"/>
</dbReference>
<dbReference type="GO" id="GO:0009339">
    <property type="term" value="C:glycolate oxidase complex"/>
    <property type="evidence" value="ECO:0007669"/>
    <property type="project" value="InterPro"/>
</dbReference>
<evidence type="ECO:0000256" key="3">
    <source>
        <dbReference type="ARBA" id="ARBA00022827"/>
    </source>
</evidence>
<dbReference type="SUPFAM" id="SSF55103">
    <property type="entry name" value="FAD-linked oxidases, C-terminal domain"/>
    <property type="match status" value="1"/>
</dbReference>
<dbReference type="InterPro" id="IPR016166">
    <property type="entry name" value="FAD-bd_PCMH"/>
</dbReference>
<dbReference type="InterPro" id="IPR051914">
    <property type="entry name" value="FAD-linked_OxidoTrans_Type4"/>
</dbReference>
<evidence type="ECO:0000259" key="5">
    <source>
        <dbReference type="PROSITE" id="PS51387"/>
    </source>
</evidence>
<dbReference type="STRING" id="1121942.SAMN02745148_00004"/>
<accession>A0A1M4S834</accession>
<dbReference type="NCBIfam" id="NF008408">
    <property type="entry name" value="PRK11230.1"/>
    <property type="match status" value="1"/>
</dbReference>
<dbReference type="OrthoDB" id="9811557at2"/>
<dbReference type="InterPro" id="IPR016167">
    <property type="entry name" value="FAD-bd_PCMH_sub1"/>
</dbReference>
<dbReference type="InterPro" id="IPR036318">
    <property type="entry name" value="FAD-bd_PCMH-like_sf"/>
</dbReference>
<dbReference type="EMBL" id="FQUJ01000002">
    <property type="protein sequence ID" value="SHE28359.1"/>
    <property type="molecule type" value="Genomic_DNA"/>
</dbReference>
<evidence type="ECO:0000256" key="2">
    <source>
        <dbReference type="ARBA" id="ARBA00022630"/>
    </source>
</evidence>
<sequence length="499" mass="53803">MNILYDEHLDGALPPTDKADVLQRLQQALPDMTLLHREEDLRPFECDGLSAYRVLPMLVAIPHTLEQIETLMRTCFELEVPVVTRGAGTGLSGGALPLEQGVLLVMSRFAGILELDPDARIARVQPGVRNLAISEAAAPHGLYYAPDPSSQIACSIGGNVAENAGGVHCLKYGLTVHNVLAVEVVTIEGERMTLGAEAFDAPGFDLLALFTGSEGMLGVITEVTVKLLPKPESAKVLMASFDDVEKAGKAVGDIIAAGIIPGGLEMMDNLAIRAAEDFIKAGYPVEAEAILLCELDGVEADVDDDCATVRQVLEKAGATDIQQARDEAERALFWAGRKNAFPAVGRMSPDYYCMDGTIPRRELPRVLKGIAALSEEYGLQVANVFHAGDGNTHPLILFDANKTGELERAETIGGKILELCVEVGGSITGEHGVGREKINQMCTQFQPDEITTFHEVKAAFDERRLLNPGKNIPTLNRCAEFGAMHVHKGELPHPELPRF</sequence>
<evidence type="ECO:0000313" key="6">
    <source>
        <dbReference type="EMBL" id="SHE28359.1"/>
    </source>
</evidence>
<evidence type="ECO:0000256" key="4">
    <source>
        <dbReference type="ARBA" id="ARBA00023002"/>
    </source>
</evidence>
<keyword evidence="3" id="KW-0274">FAD</keyword>
<dbReference type="InterPro" id="IPR004113">
    <property type="entry name" value="FAD-bd_oxidored_4_C"/>
</dbReference>
<dbReference type="InterPro" id="IPR004490">
    <property type="entry name" value="GlcD"/>
</dbReference>
<dbReference type="PANTHER" id="PTHR42934">
    <property type="entry name" value="GLYCOLATE OXIDASE SUBUNIT GLCD"/>
    <property type="match status" value="1"/>
</dbReference>
<keyword evidence="2" id="KW-0285">Flavoprotein</keyword>
<feature type="domain" description="FAD-binding PCMH-type" evidence="5">
    <location>
        <begin position="52"/>
        <end position="230"/>
    </location>
</feature>
<proteinExistence type="predicted"/>
<name>A0A1M4S834_9GAMM</name>
<dbReference type="GO" id="GO:0003973">
    <property type="term" value="F:(S)-2-hydroxy-acid oxidase activity"/>
    <property type="evidence" value="ECO:0007669"/>
    <property type="project" value="InterPro"/>
</dbReference>
<dbReference type="RefSeq" id="WP_072818382.1">
    <property type="nucleotide sequence ID" value="NZ_FQUJ01000002.1"/>
</dbReference>
<comment type="cofactor">
    <cofactor evidence="1">
        <name>FAD</name>
        <dbReference type="ChEBI" id="CHEBI:57692"/>
    </cofactor>
</comment>
<dbReference type="Gene3D" id="3.30.465.10">
    <property type="match status" value="1"/>
</dbReference>
<dbReference type="PROSITE" id="PS51387">
    <property type="entry name" value="FAD_PCMH"/>
    <property type="match status" value="1"/>
</dbReference>
<dbReference type="PANTHER" id="PTHR42934:SF1">
    <property type="entry name" value="GLYCOLATE OXIDASE SUBUNIT GLCD"/>
    <property type="match status" value="1"/>
</dbReference>
<dbReference type="InterPro" id="IPR016171">
    <property type="entry name" value="Vanillyl_alc_oxidase_C-sub2"/>
</dbReference>
<protein>
    <submittedName>
        <fullName evidence="6">Glycolate oxidase</fullName>
    </submittedName>
</protein>
<dbReference type="GO" id="GO:0071949">
    <property type="term" value="F:FAD binding"/>
    <property type="evidence" value="ECO:0007669"/>
    <property type="project" value="InterPro"/>
</dbReference>
<dbReference type="Gene3D" id="1.10.45.10">
    <property type="entry name" value="Vanillyl-alcohol Oxidase, Chain A, domain 4"/>
    <property type="match status" value="1"/>
</dbReference>
<evidence type="ECO:0000313" key="7">
    <source>
        <dbReference type="Proteomes" id="UP000184346"/>
    </source>
</evidence>
<dbReference type="Gene3D" id="3.30.43.10">
    <property type="entry name" value="Uridine Diphospho-n-acetylenolpyruvylglucosamine Reductase, domain 2"/>
    <property type="match status" value="1"/>
</dbReference>
<dbReference type="AlphaFoldDB" id="A0A1M4S834"/>
<dbReference type="Gene3D" id="3.30.70.2740">
    <property type="match status" value="1"/>
</dbReference>
<gene>
    <name evidence="6" type="ORF">SAMN02745148_00004</name>
</gene>
<dbReference type="InterPro" id="IPR016169">
    <property type="entry name" value="FAD-bd_PCMH_sub2"/>
</dbReference>
<keyword evidence="4" id="KW-0560">Oxidoreductase</keyword>
<organism evidence="6 7">
    <name type="scientific">Modicisalibacter ilicicola DSM 19980</name>
    <dbReference type="NCBI Taxonomy" id="1121942"/>
    <lineage>
        <taxon>Bacteria</taxon>
        <taxon>Pseudomonadati</taxon>
        <taxon>Pseudomonadota</taxon>
        <taxon>Gammaproteobacteria</taxon>
        <taxon>Oceanospirillales</taxon>
        <taxon>Halomonadaceae</taxon>
        <taxon>Modicisalibacter</taxon>
    </lineage>
</organism>
<dbReference type="Gene3D" id="3.30.70.2190">
    <property type="match status" value="1"/>
</dbReference>
<evidence type="ECO:0000256" key="1">
    <source>
        <dbReference type="ARBA" id="ARBA00001974"/>
    </source>
</evidence>
<dbReference type="Pfam" id="PF01565">
    <property type="entry name" value="FAD_binding_4"/>
    <property type="match status" value="1"/>
</dbReference>